<dbReference type="InterPro" id="IPR001214">
    <property type="entry name" value="SET_dom"/>
</dbReference>
<dbReference type="Gene3D" id="2.170.270.10">
    <property type="entry name" value="SET domain"/>
    <property type="match status" value="1"/>
</dbReference>
<dbReference type="GO" id="GO:0005634">
    <property type="term" value="C:nucleus"/>
    <property type="evidence" value="ECO:0007669"/>
    <property type="project" value="InterPro"/>
</dbReference>
<dbReference type="EMBL" id="JAULSO010000002">
    <property type="protein sequence ID" value="KAK3688327.1"/>
    <property type="molecule type" value="Genomic_DNA"/>
</dbReference>
<dbReference type="PANTHER" id="PTHR43060:SF17">
    <property type="entry name" value="L-THREONATE DEHYDROGENASE"/>
    <property type="match status" value="1"/>
</dbReference>
<dbReference type="Pfam" id="PF03446">
    <property type="entry name" value="NAD_binding_2"/>
    <property type="match status" value="1"/>
</dbReference>
<dbReference type="SMART" id="SM00317">
    <property type="entry name" value="SET"/>
    <property type="match status" value="1"/>
</dbReference>
<evidence type="ECO:0000256" key="2">
    <source>
        <dbReference type="ARBA" id="ARBA00022454"/>
    </source>
</evidence>
<dbReference type="CDD" id="cd19473">
    <property type="entry name" value="SET_SUV39H_DIM5-like"/>
    <property type="match status" value="1"/>
</dbReference>
<keyword evidence="4" id="KW-0808">Transferase</keyword>
<dbReference type="PROSITE" id="PS50280">
    <property type="entry name" value="SET"/>
    <property type="match status" value="1"/>
</dbReference>
<evidence type="ECO:0000313" key="9">
    <source>
        <dbReference type="EMBL" id="KAK3688327.1"/>
    </source>
</evidence>
<dbReference type="PROSITE" id="PS00895">
    <property type="entry name" value="3_HYDROXYISOBUT_DH"/>
    <property type="match status" value="1"/>
</dbReference>
<evidence type="ECO:0000259" key="7">
    <source>
        <dbReference type="PROSITE" id="PS50867"/>
    </source>
</evidence>
<dbReference type="InterPro" id="IPR007728">
    <property type="entry name" value="Pre-SET_dom"/>
</dbReference>
<keyword evidence="5" id="KW-0949">S-adenosyl-L-methionine</keyword>
<organism evidence="9 10">
    <name type="scientific">Podospora appendiculata</name>
    <dbReference type="NCBI Taxonomy" id="314037"/>
    <lineage>
        <taxon>Eukaryota</taxon>
        <taxon>Fungi</taxon>
        <taxon>Dikarya</taxon>
        <taxon>Ascomycota</taxon>
        <taxon>Pezizomycotina</taxon>
        <taxon>Sordariomycetes</taxon>
        <taxon>Sordariomycetidae</taxon>
        <taxon>Sordariales</taxon>
        <taxon>Podosporaceae</taxon>
        <taxon>Podospora</taxon>
    </lineage>
</organism>
<protein>
    <submittedName>
        <fullName evidence="9">SET domain-containing protein</fullName>
    </submittedName>
</protein>
<dbReference type="InterPro" id="IPR029154">
    <property type="entry name" value="HIBADH-like_NADP-bd"/>
</dbReference>
<dbReference type="SUPFAM" id="SSF82199">
    <property type="entry name" value="SET domain"/>
    <property type="match status" value="1"/>
</dbReference>
<evidence type="ECO:0000313" key="10">
    <source>
        <dbReference type="Proteomes" id="UP001270362"/>
    </source>
</evidence>
<dbReference type="GO" id="GO:0050661">
    <property type="term" value="F:NADP binding"/>
    <property type="evidence" value="ECO:0007669"/>
    <property type="project" value="InterPro"/>
</dbReference>
<proteinExistence type="predicted"/>
<accession>A0AAE0X9M8</accession>
<comment type="subcellular location">
    <subcellularLocation>
        <location evidence="1">Chromosome</location>
    </subcellularLocation>
</comment>
<dbReference type="SUPFAM" id="SSF48179">
    <property type="entry name" value="6-phosphogluconate dehydrogenase C-terminal domain-like"/>
    <property type="match status" value="2"/>
</dbReference>
<reference evidence="9" key="2">
    <citation type="submission" date="2023-06" db="EMBL/GenBank/DDBJ databases">
        <authorList>
            <consortium name="Lawrence Berkeley National Laboratory"/>
            <person name="Haridas S."/>
            <person name="Hensen N."/>
            <person name="Bonometti L."/>
            <person name="Westerberg I."/>
            <person name="Brannstrom I.O."/>
            <person name="Guillou S."/>
            <person name="Cros-Aarteil S."/>
            <person name="Calhoun S."/>
            <person name="Kuo A."/>
            <person name="Mondo S."/>
            <person name="Pangilinan J."/>
            <person name="Riley R."/>
            <person name="Labutti K."/>
            <person name="Andreopoulos B."/>
            <person name="Lipzen A."/>
            <person name="Chen C."/>
            <person name="Yanf M."/>
            <person name="Daum C."/>
            <person name="Ng V."/>
            <person name="Clum A."/>
            <person name="Steindorff A."/>
            <person name="Ohm R."/>
            <person name="Martin F."/>
            <person name="Silar P."/>
            <person name="Natvig D."/>
            <person name="Lalanne C."/>
            <person name="Gautier V."/>
            <person name="Ament-Velasquez S.L."/>
            <person name="Kruys A."/>
            <person name="Hutchinson M.I."/>
            <person name="Powell A.J."/>
            <person name="Barry K."/>
            <person name="Miller A.N."/>
            <person name="Grigoriev I.V."/>
            <person name="Debuchy R."/>
            <person name="Gladieux P."/>
            <person name="Thoren M.H."/>
            <person name="Johannesson H."/>
        </authorList>
    </citation>
    <scope>NUCLEOTIDE SEQUENCE</scope>
    <source>
        <strain evidence="9">CBS 314.62</strain>
    </source>
</reference>
<dbReference type="GO" id="GO:0005694">
    <property type="term" value="C:chromosome"/>
    <property type="evidence" value="ECO:0007669"/>
    <property type="project" value="UniProtKB-SubCell"/>
</dbReference>
<dbReference type="Pfam" id="PF00856">
    <property type="entry name" value="SET"/>
    <property type="match status" value="1"/>
</dbReference>
<evidence type="ECO:0000256" key="5">
    <source>
        <dbReference type="ARBA" id="ARBA00022691"/>
    </source>
</evidence>
<evidence type="ECO:0000256" key="3">
    <source>
        <dbReference type="ARBA" id="ARBA00022603"/>
    </source>
</evidence>
<comment type="caution">
    <text evidence="9">The sequence shown here is derived from an EMBL/GenBank/DDBJ whole genome shotgun (WGS) entry which is preliminary data.</text>
</comment>
<dbReference type="InterPro" id="IPR046341">
    <property type="entry name" value="SET_dom_sf"/>
</dbReference>
<dbReference type="InterPro" id="IPR013328">
    <property type="entry name" value="6PGD_dom2"/>
</dbReference>
<name>A0AAE0X9M8_9PEZI</name>
<dbReference type="Gene3D" id="3.40.50.720">
    <property type="entry name" value="NAD(P)-binding Rossmann-like Domain"/>
    <property type="match status" value="1"/>
</dbReference>
<dbReference type="SMART" id="SM00468">
    <property type="entry name" value="PreSET"/>
    <property type="match status" value="1"/>
</dbReference>
<dbReference type="PROSITE" id="PS50868">
    <property type="entry name" value="POST_SET"/>
    <property type="match status" value="1"/>
</dbReference>
<dbReference type="InterPro" id="IPR036291">
    <property type="entry name" value="NAD(P)-bd_dom_sf"/>
</dbReference>
<dbReference type="Pfam" id="PF05033">
    <property type="entry name" value="Pre-SET"/>
    <property type="match status" value="1"/>
</dbReference>
<dbReference type="InterPro" id="IPR002204">
    <property type="entry name" value="3-OH-isobutyrate_DH-rel_CS"/>
</dbReference>
<dbReference type="GO" id="GO:0008270">
    <property type="term" value="F:zinc ion binding"/>
    <property type="evidence" value="ECO:0007669"/>
    <property type="project" value="InterPro"/>
</dbReference>
<gene>
    <name evidence="9" type="ORF">B0T22DRAFT_375677</name>
</gene>
<evidence type="ECO:0000256" key="1">
    <source>
        <dbReference type="ARBA" id="ARBA00004286"/>
    </source>
</evidence>
<keyword evidence="3" id="KW-0489">Methyltransferase</keyword>
<dbReference type="InterPro" id="IPR006115">
    <property type="entry name" value="6PGDH_NADP-bd"/>
</dbReference>
<evidence type="ECO:0000256" key="4">
    <source>
        <dbReference type="ARBA" id="ARBA00022679"/>
    </source>
</evidence>
<feature type="domain" description="SET" evidence="6">
    <location>
        <begin position="643"/>
        <end position="778"/>
    </location>
</feature>
<evidence type="ECO:0000259" key="8">
    <source>
        <dbReference type="PROSITE" id="PS50868"/>
    </source>
</evidence>
<dbReference type="PROSITE" id="PS50867">
    <property type="entry name" value="PRE_SET"/>
    <property type="match status" value="1"/>
</dbReference>
<dbReference type="GO" id="GO:0051287">
    <property type="term" value="F:NAD binding"/>
    <property type="evidence" value="ECO:0007669"/>
    <property type="project" value="InterPro"/>
</dbReference>
<dbReference type="InterPro" id="IPR008927">
    <property type="entry name" value="6-PGluconate_DH-like_C_sf"/>
</dbReference>
<dbReference type="InterPro" id="IPR003616">
    <property type="entry name" value="Post-SET_dom"/>
</dbReference>
<dbReference type="Pfam" id="PF14833">
    <property type="entry name" value="NAD_binding_11"/>
    <property type="match status" value="1"/>
</dbReference>
<feature type="domain" description="Post-SET" evidence="8">
    <location>
        <begin position="793"/>
        <end position="809"/>
    </location>
</feature>
<dbReference type="GO" id="GO:0032259">
    <property type="term" value="P:methylation"/>
    <property type="evidence" value="ECO:0007669"/>
    <property type="project" value="UniProtKB-KW"/>
</dbReference>
<dbReference type="Proteomes" id="UP001270362">
    <property type="component" value="Unassembled WGS sequence"/>
</dbReference>
<dbReference type="SUPFAM" id="SSF51735">
    <property type="entry name" value="NAD(P)-binding Rossmann-fold domains"/>
    <property type="match status" value="1"/>
</dbReference>
<evidence type="ECO:0000259" key="6">
    <source>
        <dbReference type="PROSITE" id="PS50280"/>
    </source>
</evidence>
<dbReference type="Gene3D" id="1.10.1040.10">
    <property type="entry name" value="N-(1-d-carboxylethyl)-l-norvaline Dehydrogenase, domain 2"/>
    <property type="match status" value="2"/>
</dbReference>
<dbReference type="GO" id="GO:0016491">
    <property type="term" value="F:oxidoreductase activity"/>
    <property type="evidence" value="ECO:0007669"/>
    <property type="project" value="InterPro"/>
</dbReference>
<sequence length="809" mass="88256">MADQKPHISFIGLGAMGFGMATHLVKQGYTVTGFDVWGPTLERFRAAGGLTATKPAEAVAGKDFSVFMVATAQQAQAALFDGPDAALPALPQGAVVLLCSTVPCDYVQSLQKDLISAGRGDILLVDSPVSGGAARAADGTLSIMAGMSDAALEKARPLLAELADPSKLYIVQGGIGAGSNMKMVHQVLAACQILAASEAMGFAEHLGLDLAKTKDAVLASDAWNWMFEHRTPRMLTQFQPIASAILIIMKDTSIITAEARRSGFPSLLTSTAEQVYFTGIGRGFGPDDDSSLIRLYTEGKGKMGPLRGLAESEEAKLFLVLDLLKGILLCSAAESLAFANAVGLDLDQVFELCINAAGGSKMLQTFGPEIITAFRDGTAGKGWAVKDGGVGLEEIAEKLQVAVEEGQRLKAPLFLGNQAYNITRLALQSGTEALAAGAVVKRACLFQEASTRSRGVLLLFRCLVFRNPRNTTPRNMEEVTRRHFFLHGRPEGNRIEEKKCHWCQIRSFKTHETLPISIVNTTGDGEVLNPEFRFIDKSIISPDVPVAEDSFRVGCDCGDDEDCMYSTCHCLDEMAPDSDEDDDDIGPGPRPRRKRFAYHSHGVKAGMLRSRILHSREPIYECHHGCSCSLQCPNRVVERGRTVPLQIFRTEDRGWGVRCPVEIKKGQFVDRYLGEIITADEANTRRKESTVARRKDVYLFALDKFYDPESPDPLLAAPPVEVDGEFMSGPTRFINHSCDPNMRIFARVGDHADKHIHDLALFAIRDIPKNEELTFDYVDGQVELDQGANNPSKMTKCLCGTDKCRGFLW</sequence>
<reference evidence="9" key="1">
    <citation type="journal article" date="2023" name="Mol. Phylogenet. Evol.">
        <title>Genome-scale phylogeny and comparative genomics of the fungal order Sordariales.</title>
        <authorList>
            <person name="Hensen N."/>
            <person name="Bonometti L."/>
            <person name="Westerberg I."/>
            <person name="Brannstrom I.O."/>
            <person name="Guillou S."/>
            <person name="Cros-Aarteil S."/>
            <person name="Calhoun S."/>
            <person name="Haridas S."/>
            <person name="Kuo A."/>
            <person name="Mondo S."/>
            <person name="Pangilinan J."/>
            <person name="Riley R."/>
            <person name="LaButti K."/>
            <person name="Andreopoulos B."/>
            <person name="Lipzen A."/>
            <person name="Chen C."/>
            <person name="Yan M."/>
            <person name="Daum C."/>
            <person name="Ng V."/>
            <person name="Clum A."/>
            <person name="Steindorff A."/>
            <person name="Ohm R.A."/>
            <person name="Martin F."/>
            <person name="Silar P."/>
            <person name="Natvig D.O."/>
            <person name="Lalanne C."/>
            <person name="Gautier V."/>
            <person name="Ament-Velasquez S.L."/>
            <person name="Kruys A."/>
            <person name="Hutchinson M.I."/>
            <person name="Powell A.J."/>
            <person name="Barry K."/>
            <person name="Miller A.N."/>
            <person name="Grigoriev I.V."/>
            <person name="Debuchy R."/>
            <person name="Gladieux P."/>
            <person name="Hiltunen Thoren M."/>
            <person name="Johannesson H."/>
        </authorList>
    </citation>
    <scope>NUCLEOTIDE SEQUENCE</scope>
    <source>
        <strain evidence="9">CBS 314.62</strain>
    </source>
</reference>
<dbReference type="PANTHER" id="PTHR43060">
    <property type="entry name" value="3-HYDROXYISOBUTYRATE DEHYDROGENASE-LIKE 1, MITOCHONDRIAL-RELATED"/>
    <property type="match status" value="1"/>
</dbReference>
<keyword evidence="10" id="KW-1185">Reference proteome</keyword>
<dbReference type="GO" id="GO:0042054">
    <property type="term" value="F:histone methyltransferase activity"/>
    <property type="evidence" value="ECO:0007669"/>
    <property type="project" value="InterPro"/>
</dbReference>
<keyword evidence="2" id="KW-0158">Chromosome</keyword>
<feature type="domain" description="Pre-SET" evidence="7">
    <location>
        <begin position="553"/>
        <end position="640"/>
    </location>
</feature>
<dbReference type="AlphaFoldDB" id="A0AAE0X9M8"/>